<evidence type="ECO:0000313" key="5">
    <source>
        <dbReference type="Proteomes" id="UP000301309"/>
    </source>
</evidence>
<dbReference type="Gene3D" id="3.40.720.10">
    <property type="entry name" value="Alkaline Phosphatase, subunit A"/>
    <property type="match status" value="1"/>
</dbReference>
<organism evidence="4 5">
    <name type="scientific">Streptomyces violaceusniger</name>
    <dbReference type="NCBI Taxonomy" id="68280"/>
    <lineage>
        <taxon>Bacteria</taxon>
        <taxon>Bacillati</taxon>
        <taxon>Actinomycetota</taxon>
        <taxon>Actinomycetes</taxon>
        <taxon>Kitasatosporales</taxon>
        <taxon>Streptomycetaceae</taxon>
        <taxon>Streptomyces</taxon>
        <taxon>Streptomyces violaceusniger group</taxon>
    </lineage>
</organism>
<dbReference type="GO" id="GO:0016788">
    <property type="term" value="F:hydrolase activity, acting on ester bonds"/>
    <property type="evidence" value="ECO:0007669"/>
    <property type="project" value="InterPro"/>
</dbReference>
<proteinExistence type="predicted"/>
<accession>A0A4D4L0H0</accession>
<dbReference type="AlphaFoldDB" id="A0A4D4L0H0"/>
<evidence type="ECO:0000313" key="4">
    <source>
        <dbReference type="EMBL" id="GDY53924.1"/>
    </source>
</evidence>
<evidence type="ECO:0000256" key="2">
    <source>
        <dbReference type="ARBA" id="ARBA00023026"/>
    </source>
</evidence>
<sequence>MGGTAGSEGGRRRGRVTRWGALTGAAALAAVGGVAPAWAAPAKGDPTATPVKHVVVIFDENISFDHYFGTYPKAANTDGTRFTPAKDTPKDIDTLAHAGLLEKNPNLYKPKRLRSDQAMTCDQNHSYGPSSTRPMAARPISSWRTPRSASAPGCSASPVW</sequence>
<evidence type="ECO:0000256" key="3">
    <source>
        <dbReference type="SAM" id="MobiDB-lite"/>
    </source>
</evidence>
<evidence type="ECO:0008006" key="6">
    <source>
        <dbReference type="Google" id="ProtNLM"/>
    </source>
</evidence>
<feature type="region of interest" description="Disordered" evidence="3">
    <location>
        <begin position="121"/>
        <end position="160"/>
    </location>
</feature>
<keyword evidence="5" id="KW-1185">Reference proteome</keyword>
<name>A0A4D4L0H0_STRVO</name>
<evidence type="ECO:0000256" key="1">
    <source>
        <dbReference type="ARBA" id="ARBA00022801"/>
    </source>
</evidence>
<dbReference type="EMBL" id="BJHW01000001">
    <property type="protein sequence ID" value="GDY53924.1"/>
    <property type="molecule type" value="Genomic_DNA"/>
</dbReference>
<keyword evidence="1" id="KW-0378">Hydrolase</keyword>
<comment type="caution">
    <text evidence="4">The sequence shown here is derived from an EMBL/GenBank/DDBJ whole genome shotgun (WGS) entry which is preliminary data.</text>
</comment>
<dbReference type="InterPro" id="IPR007312">
    <property type="entry name" value="Phosphoesterase"/>
</dbReference>
<dbReference type="Pfam" id="PF04185">
    <property type="entry name" value="Phosphoesterase"/>
    <property type="match status" value="1"/>
</dbReference>
<dbReference type="InterPro" id="IPR017850">
    <property type="entry name" value="Alkaline_phosphatase_core_sf"/>
</dbReference>
<dbReference type="Proteomes" id="UP000301309">
    <property type="component" value="Unassembled WGS sequence"/>
</dbReference>
<protein>
    <recommendedName>
        <fullName evidence="6">Phospholipase C</fullName>
    </recommendedName>
</protein>
<reference evidence="4 5" key="1">
    <citation type="journal article" date="2020" name="Int. J. Syst. Evol. Microbiol.">
        <title>Reclassification of Streptomyces castelarensis and Streptomyces sporoclivatus as later heterotypic synonyms of Streptomyces antimycoticus.</title>
        <authorList>
            <person name="Komaki H."/>
            <person name="Tamura T."/>
        </authorList>
    </citation>
    <scope>NUCLEOTIDE SEQUENCE [LARGE SCALE GENOMIC DNA]</scope>
    <source>
        <strain evidence="4 5">NBRC 13459</strain>
    </source>
</reference>
<feature type="compositionally biased region" description="Polar residues" evidence="3">
    <location>
        <begin position="121"/>
        <end position="133"/>
    </location>
</feature>
<gene>
    <name evidence="4" type="ORF">SVIO_045470</name>
</gene>
<keyword evidence="2" id="KW-0843">Virulence</keyword>